<dbReference type="Proteomes" id="UP001283109">
    <property type="component" value="Unassembled WGS sequence"/>
</dbReference>
<keyword evidence="2" id="KW-1133">Transmembrane helix</keyword>
<feature type="region of interest" description="Disordered" evidence="1">
    <location>
        <begin position="1"/>
        <end position="141"/>
    </location>
</feature>
<dbReference type="EMBL" id="JAWQEV010000002">
    <property type="protein sequence ID" value="MDW4572498.1"/>
    <property type="molecule type" value="Genomic_DNA"/>
</dbReference>
<keyword evidence="2" id="KW-0472">Membrane</keyword>
<feature type="compositionally biased region" description="Pro residues" evidence="1">
    <location>
        <begin position="10"/>
        <end position="56"/>
    </location>
</feature>
<evidence type="ECO:0008006" key="5">
    <source>
        <dbReference type="Google" id="ProtNLM"/>
    </source>
</evidence>
<evidence type="ECO:0000256" key="1">
    <source>
        <dbReference type="SAM" id="MobiDB-lite"/>
    </source>
</evidence>
<keyword evidence="4" id="KW-1185">Reference proteome</keyword>
<feature type="transmembrane region" description="Helical" evidence="2">
    <location>
        <begin position="153"/>
        <end position="177"/>
    </location>
</feature>
<reference evidence="3 4" key="1">
    <citation type="submission" date="2023-11" db="EMBL/GenBank/DDBJ databases">
        <title>Draft genome sequence of Microbacterium arthrosphaerae JCM 30492.</title>
        <authorList>
            <person name="Zhang G."/>
            <person name="Ding Y."/>
        </authorList>
    </citation>
    <scope>NUCLEOTIDE SEQUENCE [LARGE SCALE GENOMIC DNA]</scope>
    <source>
        <strain evidence="3 4">JCM 30492</strain>
    </source>
</reference>
<gene>
    <name evidence="3" type="ORF">R8Z58_06850</name>
</gene>
<feature type="compositionally biased region" description="Low complexity" evidence="1">
    <location>
        <begin position="57"/>
        <end position="118"/>
    </location>
</feature>
<name>A0ABU4GZK0_9MICO</name>
<organism evidence="3 4">
    <name type="scientific">Microbacterium arthrosphaerae</name>
    <dbReference type="NCBI Taxonomy" id="792652"/>
    <lineage>
        <taxon>Bacteria</taxon>
        <taxon>Bacillati</taxon>
        <taxon>Actinomycetota</taxon>
        <taxon>Actinomycetes</taxon>
        <taxon>Micrococcales</taxon>
        <taxon>Microbacteriaceae</taxon>
        <taxon>Microbacterium</taxon>
    </lineage>
</organism>
<keyword evidence="2" id="KW-0812">Transmembrane</keyword>
<dbReference type="RefSeq" id="WP_318353030.1">
    <property type="nucleotide sequence ID" value="NZ_JAWQEV010000002.1"/>
</dbReference>
<evidence type="ECO:0000313" key="3">
    <source>
        <dbReference type="EMBL" id="MDW4572498.1"/>
    </source>
</evidence>
<evidence type="ECO:0000256" key="2">
    <source>
        <dbReference type="SAM" id="Phobius"/>
    </source>
</evidence>
<evidence type="ECO:0000313" key="4">
    <source>
        <dbReference type="Proteomes" id="UP001283109"/>
    </source>
</evidence>
<accession>A0ABU4GZK0</accession>
<sequence length="481" mass="49288">MSSDDSPSPSESPAPPQPPVTPPQPASAEHPPPPPGYGQQPPAPPQQPAPPYPVQPYPGQQYAGQYAAQPQAGQQYAAQPQAGQQYAGQPQAGQPQAYPAAPPYAGQPYPGQAYPGQAHPGQQTLEGIPYAGQPYGAIDGQEPPARKGLSVSAIIGIIAGGLALLVVIAIVVGLVLMPRAGTPGAGGGPAPASGDPAAVVTAYLEALADSDAAAALALLDDAPQDDTLLTDEMLEASNELAPLDDIDVEAVDGASYSANVPATYSLGDVTVTTDFTVYEDDEGVWKLSAGTNELSLGSQYAGLALTLNGIAVEGDNPTVFPGTYVLGTSTPYFEITGETTFTVEDAFSYPDLEASAGLNEEGLGVFRTAINEAVAACVASKSLTADCGLTLPPTLDDGTVLVDGTVTRTPRAETQSELANLQPEQSYGEPLQVRSQYIGGLDTTAECEQGGSRGTCTLIFAPTLGSALVDFAQDPVVVRWD</sequence>
<comment type="caution">
    <text evidence="3">The sequence shown here is derived from an EMBL/GenBank/DDBJ whole genome shotgun (WGS) entry which is preliminary data.</text>
</comment>
<protein>
    <recommendedName>
        <fullName evidence="5">DUF4878 domain-containing protein</fullName>
    </recommendedName>
</protein>
<proteinExistence type="predicted"/>